<dbReference type="EMBL" id="CP000510">
    <property type="protein sequence ID" value="ABM01912.1"/>
    <property type="molecule type" value="Genomic_DNA"/>
</dbReference>
<dbReference type="RefSeq" id="WP_011768471.1">
    <property type="nucleotide sequence ID" value="NC_008709.1"/>
</dbReference>
<dbReference type="STRING" id="357804.Ping_0037"/>
<proteinExistence type="predicted"/>
<evidence type="ECO:0000313" key="2">
    <source>
        <dbReference type="Proteomes" id="UP000000639"/>
    </source>
</evidence>
<dbReference type="Gene3D" id="3.40.50.2300">
    <property type="match status" value="2"/>
</dbReference>
<dbReference type="KEGG" id="pin:Ping_0037"/>
<dbReference type="OrthoDB" id="1680494at2"/>
<dbReference type="AlphaFoldDB" id="A1SQZ7"/>
<organism evidence="1 2">
    <name type="scientific">Psychromonas ingrahamii (strain DSM 17664 / CCUG 51855 / 37)</name>
    <dbReference type="NCBI Taxonomy" id="357804"/>
    <lineage>
        <taxon>Bacteria</taxon>
        <taxon>Pseudomonadati</taxon>
        <taxon>Pseudomonadota</taxon>
        <taxon>Gammaproteobacteria</taxon>
        <taxon>Alteromonadales</taxon>
        <taxon>Psychromonadaceae</taxon>
        <taxon>Psychromonas</taxon>
    </lineage>
</organism>
<dbReference type="eggNOG" id="COG2984">
    <property type="taxonomic scope" value="Bacteria"/>
</dbReference>
<dbReference type="PROSITE" id="PS51257">
    <property type="entry name" value="PROKAR_LIPOPROTEIN"/>
    <property type="match status" value="1"/>
</dbReference>
<name>A1SQZ7_PSYIN</name>
<dbReference type="PANTHER" id="PTHR35271:SF1">
    <property type="entry name" value="ABC TRANSPORTER, SUBSTRATE-BINDING LIPOPROTEIN"/>
    <property type="match status" value="1"/>
</dbReference>
<gene>
    <name evidence="1" type="ordered locus">Ping_0037</name>
</gene>
<sequence length="401" mass="45239">MNKFTKLLFTVFCVFLFGCNSEDSIKSIFKEDSPKFQTEIKKTDKTKDSFSPEQKLGGGKYKIAVIQSDDYPEYYEVLTAILQGMQLTGWIKENNVVVKDNYTSNRELINGINGKDYSDYVEFSPDTFFSFRADENNASDPQFKKVMQRAIDGEFDAVILLGTLASHKVLENKEYSTATLMDAVSDPIGSGFVESIDNSGKDFLTARIDPNQYIRQVRLFYKVIGFKSLGIIYENSENGRWYAAVDDVEKVAEENGIKLVVDNDVMTEPTQQQYHQAYGMYLRAMDRVSPKVEAMFLGISGGLEPENLPNVVNKLIDYKLPSFTMEGAQAVKKGVMIGVSGKETGLYNAKKLARILKGETPSTLDQRYEKMPKISINLKTTEKIGYDLPVDIIRSADEIYQ</sequence>
<dbReference type="Pfam" id="PF04392">
    <property type="entry name" value="ABC_sub_bind"/>
    <property type="match status" value="1"/>
</dbReference>
<dbReference type="PANTHER" id="PTHR35271">
    <property type="entry name" value="ABC TRANSPORTER, SUBSTRATE-BINDING LIPOPROTEIN-RELATED"/>
    <property type="match status" value="1"/>
</dbReference>
<keyword evidence="2" id="KW-1185">Reference proteome</keyword>
<dbReference type="InterPro" id="IPR007487">
    <property type="entry name" value="ABC_transpt-TYRBP-like"/>
</dbReference>
<accession>A1SQZ7</accession>
<dbReference type="Proteomes" id="UP000000639">
    <property type="component" value="Chromosome"/>
</dbReference>
<reference evidence="1 2" key="1">
    <citation type="submission" date="2007-01" db="EMBL/GenBank/DDBJ databases">
        <title>Complete sequence of Psychromonas ingrahamii 37.</title>
        <authorList>
            <consortium name="US DOE Joint Genome Institute"/>
            <person name="Copeland A."/>
            <person name="Lucas S."/>
            <person name="Lapidus A."/>
            <person name="Barry K."/>
            <person name="Detter J.C."/>
            <person name="Glavina del Rio T."/>
            <person name="Hammon N."/>
            <person name="Israni S."/>
            <person name="Dalin E."/>
            <person name="Tice H."/>
            <person name="Pitluck S."/>
            <person name="Thompson L.S."/>
            <person name="Brettin T."/>
            <person name="Bruce D."/>
            <person name="Han C."/>
            <person name="Tapia R."/>
            <person name="Schmutz J."/>
            <person name="Larimer F."/>
            <person name="Land M."/>
            <person name="Hauser L."/>
            <person name="Kyrpides N."/>
            <person name="Ivanova N."/>
            <person name="Staley J."/>
            <person name="Richardson P."/>
        </authorList>
    </citation>
    <scope>NUCLEOTIDE SEQUENCE [LARGE SCALE GENOMIC DNA]</scope>
    <source>
        <strain evidence="1 2">37</strain>
    </source>
</reference>
<dbReference type="HOGENOM" id="CLU_050532_0_0_6"/>
<protein>
    <submittedName>
        <fullName evidence="1">ABC-type uncharacterized transport system, periplasmic component</fullName>
    </submittedName>
</protein>
<evidence type="ECO:0000313" key="1">
    <source>
        <dbReference type="EMBL" id="ABM01912.1"/>
    </source>
</evidence>